<gene>
    <name evidence="18" type="primary">degP</name>
    <name evidence="18" type="ORF">FAK_34860</name>
</gene>
<evidence type="ECO:0000256" key="1">
    <source>
        <dbReference type="ARBA" id="ARBA00001772"/>
    </source>
</evidence>
<evidence type="ECO:0000256" key="8">
    <source>
        <dbReference type="ARBA" id="ARBA00022737"/>
    </source>
</evidence>
<evidence type="ECO:0000256" key="10">
    <source>
        <dbReference type="ARBA" id="ARBA00022801"/>
    </source>
</evidence>
<dbReference type="InterPro" id="IPR009003">
    <property type="entry name" value="Peptidase_S1_PA"/>
</dbReference>
<dbReference type="Pfam" id="PF13365">
    <property type="entry name" value="Trypsin_2"/>
    <property type="match status" value="1"/>
</dbReference>
<dbReference type="InterPro" id="IPR036034">
    <property type="entry name" value="PDZ_sf"/>
</dbReference>
<reference evidence="19" key="1">
    <citation type="journal article" date="2023" name="Arch. Microbiol.">
        <title>Desulfoferula mesophilus gen. nov. sp. nov., a mesophilic sulfate-reducing bacterium isolated from a brackish lake sediment.</title>
        <authorList>
            <person name="Watanabe T."/>
            <person name="Yabe T."/>
            <person name="Tsuji J.M."/>
            <person name="Fukui M."/>
        </authorList>
    </citation>
    <scope>NUCLEOTIDE SEQUENCE [LARGE SCALE GENOMIC DNA]</scope>
    <source>
        <strain evidence="19">12FAK</strain>
    </source>
</reference>
<feature type="binding site" evidence="15">
    <location>
        <position position="168"/>
    </location>
    <ligand>
        <name>substrate</name>
    </ligand>
</feature>
<sequence length="498" mass="52190">MTLRKTRLTAKPALLLLPLVLALTLALAAPAWAKYVPDSFADLAGKVSPAVVNIRIVKTIKEGPMTGVMPFPGQQQAPDQEDPQGQMPDLHEFFRRFFGGQGGPGGPGGGAHPRQFKQRALGSGVIVDAKGYVITNNHVVAEADEILVRMKGGEELPAKIIGRDPKTDLALIKVDAKHDLPFLPLGDSDKLRVGDWVLAVGNPFGLEHTVTAGIISAKGRIIGAGPYDNFLQTDASINPGNSGGPLINLQGEVVGINTAIAPQGQGIGFAIPVNTTKTIMSQLRDHGRVVRGWLGVTIQPVTKELAGKFGLTEPIGALVADVAPGGPADKAGIKRGDVIVGYEGKTVKDMHALPRLVAETKVGSEVSLEVVREGKKRPLQVTIGELKAEGPVSPKAAAPESEVKLGMGLQELNPELAKQLNMSGKQGLVVTSVEPGGPAAEAGLQRGDVILEAAQKPIASLAQFKDAAGKLKAGEGLLLLIQRRDSTLFVVIKAPDSK</sequence>
<dbReference type="PRINTS" id="PR00834">
    <property type="entry name" value="PROTEASES2C"/>
</dbReference>
<keyword evidence="12" id="KW-0346">Stress response</keyword>
<feature type="chain" id="PRO_5043448580" description="Probable periplasmic serine endoprotease DegP-like" evidence="16">
    <location>
        <begin position="34"/>
        <end position="498"/>
    </location>
</feature>
<feature type="domain" description="PDZ" evidence="17">
    <location>
        <begin position="405"/>
        <end position="485"/>
    </location>
</feature>
<protein>
    <recommendedName>
        <fullName evidence="5">Probable periplasmic serine endoprotease DegP-like</fullName>
        <ecNumber evidence="4">3.4.21.107</ecNumber>
    </recommendedName>
    <alternativeName>
        <fullName evidence="13">Protease Do</fullName>
    </alternativeName>
</protein>
<keyword evidence="9" id="KW-0574">Periplasm</keyword>
<keyword evidence="10" id="KW-0378">Hydrolase</keyword>
<dbReference type="FunFam" id="2.40.10.10:FF:000001">
    <property type="entry name" value="Periplasmic serine protease DegS"/>
    <property type="match status" value="1"/>
</dbReference>
<name>A0AAU9EY38_9BACT</name>
<dbReference type="AlphaFoldDB" id="A0AAU9EY38"/>
<evidence type="ECO:0000256" key="7">
    <source>
        <dbReference type="ARBA" id="ARBA00022729"/>
    </source>
</evidence>
<dbReference type="EMBL" id="AP028679">
    <property type="protein sequence ID" value="BEQ16420.1"/>
    <property type="molecule type" value="Genomic_DNA"/>
</dbReference>
<dbReference type="Gene3D" id="2.30.42.10">
    <property type="match status" value="2"/>
</dbReference>
<evidence type="ECO:0000256" key="16">
    <source>
        <dbReference type="SAM" id="SignalP"/>
    </source>
</evidence>
<dbReference type="Gene3D" id="2.40.10.120">
    <property type="match status" value="1"/>
</dbReference>
<comment type="catalytic activity">
    <reaction evidence="1">
        <text>Acts on substrates that are at least partially unfolded. The cleavage site P1 residue is normally between a pair of hydrophobic residues, such as Val-|-Val.</text>
        <dbReference type="EC" id="3.4.21.107"/>
    </reaction>
</comment>
<evidence type="ECO:0000256" key="11">
    <source>
        <dbReference type="ARBA" id="ARBA00022825"/>
    </source>
</evidence>
<dbReference type="SUPFAM" id="SSF50156">
    <property type="entry name" value="PDZ domain-like"/>
    <property type="match status" value="2"/>
</dbReference>
<keyword evidence="11" id="KW-0720">Serine protease</keyword>
<keyword evidence="6" id="KW-0645">Protease</keyword>
<evidence type="ECO:0000256" key="15">
    <source>
        <dbReference type="PIRSR" id="PIRSR611782-2"/>
    </source>
</evidence>
<dbReference type="FunFam" id="2.40.10.120:FF:000007">
    <property type="entry name" value="Periplasmic serine endoprotease DegP-like"/>
    <property type="match status" value="1"/>
</dbReference>
<feature type="binding site" evidence="15">
    <location>
        <position position="138"/>
    </location>
    <ligand>
        <name>substrate</name>
    </ligand>
</feature>
<feature type="binding site" evidence="15">
    <location>
        <begin position="258"/>
        <end position="261"/>
    </location>
    <ligand>
        <name>substrate</name>
    </ligand>
</feature>
<feature type="domain" description="PDZ" evidence="17">
    <location>
        <begin position="278"/>
        <end position="374"/>
    </location>
</feature>
<dbReference type="PROSITE" id="PS50106">
    <property type="entry name" value="PDZ"/>
    <property type="match status" value="2"/>
</dbReference>
<evidence type="ECO:0000256" key="2">
    <source>
        <dbReference type="ARBA" id="ARBA00004418"/>
    </source>
</evidence>
<dbReference type="CDD" id="cd10839">
    <property type="entry name" value="cpPDZ1_DegP-like"/>
    <property type="match status" value="1"/>
</dbReference>
<evidence type="ECO:0000256" key="12">
    <source>
        <dbReference type="ARBA" id="ARBA00023016"/>
    </source>
</evidence>
<dbReference type="GO" id="GO:0042597">
    <property type="term" value="C:periplasmic space"/>
    <property type="evidence" value="ECO:0007669"/>
    <property type="project" value="UniProtKB-SubCell"/>
</dbReference>
<feature type="signal peptide" evidence="16">
    <location>
        <begin position="1"/>
        <end position="33"/>
    </location>
</feature>
<feature type="binding site" evidence="15">
    <location>
        <begin position="240"/>
        <end position="242"/>
    </location>
    <ligand>
        <name>substrate</name>
    </ligand>
</feature>
<evidence type="ECO:0000256" key="3">
    <source>
        <dbReference type="ARBA" id="ARBA00010541"/>
    </source>
</evidence>
<evidence type="ECO:0000256" key="14">
    <source>
        <dbReference type="PIRSR" id="PIRSR611782-1"/>
    </source>
</evidence>
<dbReference type="NCBIfam" id="TIGR02037">
    <property type="entry name" value="degP_htrA_DO"/>
    <property type="match status" value="1"/>
</dbReference>
<dbReference type="EC" id="3.4.21.107" evidence="4"/>
<proteinExistence type="inferred from homology"/>
<evidence type="ECO:0000259" key="17">
    <source>
        <dbReference type="PROSITE" id="PS50106"/>
    </source>
</evidence>
<evidence type="ECO:0000256" key="9">
    <source>
        <dbReference type="ARBA" id="ARBA00022764"/>
    </source>
</evidence>
<dbReference type="KEGG" id="dmp:FAK_34860"/>
<evidence type="ECO:0000256" key="6">
    <source>
        <dbReference type="ARBA" id="ARBA00022670"/>
    </source>
</evidence>
<dbReference type="GO" id="GO:0006508">
    <property type="term" value="P:proteolysis"/>
    <property type="evidence" value="ECO:0007669"/>
    <property type="project" value="UniProtKB-KW"/>
</dbReference>
<dbReference type="InterPro" id="IPR001940">
    <property type="entry name" value="Peptidase_S1C"/>
</dbReference>
<feature type="active site" description="Charge relay system" evidence="14">
    <location>
        <position position="242"/>
    </location>
</feature>
<dbReference type="SMART" id="SM00228">
    <property type="entry name" value="PDZ"/>
    <property type="match status" value="2"/>
</dbReference>
<feature type="active site" description="Charge relay system" evidence="14">
    <location>
        <position position="138"/>
    </location>
</feature>
<evidence type="ECO:0000313" key="19">
    <source>
        <dbReference type="Proteomes" id="UP001366166"/>
    </source>
</evidence>
<comment type="similarity">
    <text evidence="3">Belongs to the peptidase S1C family.</text>
</comment>
<accession>A0AAU9EY38</accession>
<evidence type="ECO:0000256" key="5">
    <source>
        <dbReference type="ARBA" id="ARBA00013958"/>
    </source>
</evidence>
<comment type="subcellular location">
    <subcellularLocation>
        <location evidence="2">Periplasm</location>
    </subcellularLocation>
</comment>
<dbReference type="InterPro" id="IPR001478">
    <property type="entry name" value="PDZ"/>
</dbReference>
<keyword evidence="19" id="KW-1185">Reference proteome</keyword>
<organism evidence="18 19">
    <name type="scientific">Desulfoferula mesophila</name>
    <dbReference type="NCBI Taxonomy" id="3058419"/>
    <lineage>
        <taxon>Bacteria</taxon>
        <taxon>Pseudomonadati</taxon>
        <taxon>Thermodesulfobacteriota</taxon>
        <taxon>Desulfarculia</taxon>
        <taxon>Desulfarculales</taxon>
        <taxon>Desulfarculaceae</taxon>
        <taxon>Desulfoferula</taxon>
    </lineage>
</organism>
<keyword evidence="8" id="KW-0677">Repeat</keyword>
<dbReference type="PANTHER" id="PTHR22939:SF130">
    <property type="entry name" value="PERIPLASMIC SERINE ENDOPROTEASE DEGP-LIKE-RELATED"/>
    <property type="match status" value="1"/>
</dbReference>
<dbReference type="SUPFAM" id="SSF50494">
    <property type="entry name" value="Trypsin-like serine proteases"/>
    <property type="match status" value="1"/>
</dbReference>
<dbReference type="GO" id="GO:0004252">
    <property type="term" value="F:serine-type endopeptidase activity"/>
    <property type="evidence" value="ECO:0007669"/>
    <property type="project" value="InterPro"/>
</dbReference>
<dbReference type="Pfam" id="PF13180">
    <property type="entry name" value="PDZ_2"/>
    <property type="match status" value="2"/>
</dbReference>
<dbReference type="InterPro" id="IPR011782">
    <property type="entry name" value="Pept_S1C_Do"/>
</dbReference>
<keyword evidence="7 16" id="KW-0732">Signal</keyword>
<dbReference type="Proteomes" id="UP001366166">
    <property type="component" value="Chromosome"/>
</dbReference>
<dbReference type="RefSeq" id="WP_338602213.1">
    <property type="nucleotide sequence ID" value="NZ_AP028679.1"/>
</dbReference>
<dbReference type="PANTHER" id="PTHR22939">
    <property type="entry name" value="SERINE PROTEASE FAMILY S1C HTRA-RELATED"/>
    <property type="match status" value="1"/>
</dbReference>
<evidence type="ECO:0000313" key="18">
    <source>
        <dbReference type="EMBL" id="BEQ16420.1"/>
    </source>
</evidence>
<feature type="active site" description="Charge relay system" evidence="14">
    <location>
        <position position="168"/>
    </location>
</feature>
<evidence type="ECO:0000256" key="4">
    <source>
        <dbReference type="ARBA" id="ARBA00013035"/>
    </source>
</evidence>
<evidence type="ECO:0000256" key="13">
    <source>
        <dbReference type="ARBA" id="ARBA00032850"/>
    </source>
</evidence>